<dbReference type="SUPFAM" id="SSF49764">
    <property type="entry name" value="HSP20-like chaperones"/>
    <property type="match status" value="1"/>
</dbReference>
<comment type="similarity">
    <text evidence="1 2">Belongs to the small heat shock protein (HSP20) family.</text>
</comment>
<comment type="caution">
    <text evidence="4">The sequence shown here is derived from an EMBL/GenBank/DDBJ whole genome shotgun (WGS) entry which is preliminary data.</text>
</comment>
<dbReference type="PANTHER" id="PTHR11527">
    <property type="entry name" value="HEAT-SHOCK PROTEIN 20 FAMILY MEMBER"/>
    <property type="match status" value="1"/>
</dbReference>
<gene>
    <name evidence="4" type="ORF">FRUB_00167</name>
</gene>
<dbReference type="Proteomes" id="UP000214646">
    <property type="component" value="Unassembled WGS sequence"/>
</dbReference>
<dbReference type="RefSeq" id="WP_088251686.1">
    <property type="nucleotide sequence ID" value="NZ_NIDE01000001.1"/>
</dbReference>
<dbReference type="InterPro" id="IPR008978">
    <property type="entry name" value="HSP20-like_chaperone"/>
</dbReference>
<keyword evidence="5" id="KW-1185">Reference proteome</keyword>
<evidence type="ECO:0000259" key="3">
    <source>
        <dbReference type="PROSITE" id="PS01031"/>
    </source>
</evidence>
<organism evidence="4 5">
    <name type="scientific">Fimbriiglobus ruber</name>
    <dbReference type="NCBI Taxonomy" id="1908690"/>
    <lineage>
        <taxon>Bacteria</taxon>
        <taxon>Pseudomonadati</taxon>
        <taxon>Planctomycetota</taxon>
        <taxon>Planctomycetia</taxon>
        <taxon>Gemmatales</taxon>
        <taxon>Gemmataceae</taxon>
        <taxon>Fimbriiglobus</taxon>
    </lineage>
</organism>
<reference evidence="5" key="1">
    <citation type="submission" date="2017-06" db="EMBL/GenBank/DDBJ databases">
        <title>Genome analysis of Fimbriiglobus ruber SP5, the first member of the order Planctomycetales with confirmed chitinolytic capability.</title>
        <authorList>
            <person name="Ravin N.V."/>
            <person name="Rakitin A.L."/>
            <person name="Ivanova A.A."/>
            <person name="Beletsky A.V."/>
            <person name="Kulichevskaya I.S."/>
            <person name="Mardanov A.V."/>
            <person name="Dedysh S.N."/>
        </authorList>
    </citation>
    <scope>NUCLEOTIDE SEQUENCE [LARGE SCALE GENOMIC DNA]</scope>
    <source>
        <strain evidence="5">SP5</strain>
    </source>
</reference>
<dbReference type="CDD" id="cd06464">
    <property type="entry name" value="ACD_sHsps-like"/>
    <property type="match status" value="1"/>
</dbReference>
<evidence type="ECO:0000313" key="5">
    <source>
        <dbReference type="Proteomes" id="UP000214646"/>
    </source>
</evidence>
<proteinExistence type="inferred from homology"/>
<evidence type="ECO:0000313" key="4">
    <source>
        <dbReference type="EMBL" id="OWK46468.1"/>
    </source>
</evidence>
<dbReference type="PROSITE" id="PS01031">
    <property type="entry name" value="SHSP"/>
    <property type="match status" value="1"/>
</dbReference>
<protein>
    <submittedName>
        <fullName evidence="4">Heat shock protein, Hsp20 family</fullName>
    </submittedName>
</protein>
<sequence length="128" mass="14202">MTSNLQSAQTQKIETPRPTMRVYAPRVDVVETDDALTLYADLPGVKQEDVSLTCKDGELILHASCLPRHVGKKLLYSEYGIRDFYRAFKVTEKVETGRIEASLKDGVLTVRAPKAEAVRPKRIAVNGG</sequence>
<dbReference type="InterPro" id="IPR031107">
    <property type="entry name" value="Small_HSP"/>
</dbReference>
<dbReference type="OrthoDB" id="9792695at2"/>
<dbReference type="InterPro" id="IPR002068">
    <property type="entry name" value="A-crystallin/Hsp20_dom"/>
</dbReference>
<name>A0A225E6N8_9BACT</name>
<dbReference type="Gene3D" id="2.60.40.790">
    <property type="match status" value="1"/>
</dbReference>
<keyword evidence="4" id="KW-0346">Stress response</keyword>
<dbReference type="EMBL" id="NIDE01000001">
    <property type="protein sequence ID" value="OWK46468.1"/>
    <property type="molecule type" value="Genomic_DNA"/>
</dbReference>
<evidence type="ECO:0000256" key="2">
    <source>
        <dbReference type="RuleBase" id="RU003616"/>
    </source>
</evidence>
<evidence type="ECO:0000256" key="1">
    <source>
        <dbReference type="PROSITE-ProRule" id="PRU00285"/>
    </source>
</evidence>
<accession>A0A225E6N8</accession>
<dbReference type="AlphaFoldDB" id="A0A225E6N8"/>
<feature type="domain" description="SHSP" evidence="3">
    <location>
        <begin position="18"/>
        <end position="128"/>
    </location>
</feature>
<dbReference type="Pfam" id="PF00011">
    <property type="entry name" value="HSP20"/>
    <property type="match status" value="1"/>
</dbReference>